<keyword evidence="2" id="KW-0472">Membrane</keyword>
<evidence type="ECO:0000256" key="2">
    <source>
        <dbReference type="SAM" id="Phobius"/>
    </source>
</evidence>
<sequence length="253" mass="26622">MSEEANPLAVMGALVAHAEALQAQAEAALKQARSEAEAQHLEVAGLTRDLAEVLKAFDGQRQAMQKQLQAFGQAIARIDSQAGAGGRAAVADEARAAFKSAGAAIGAAARDAVGPARERLVSGATAIEAARLSLVAAQKGFSWRALGMAGALIFMALVVAVSGGAGFVAWQRHEVESARQELADLQAKVASLTIVIAEMEKKGRDLDARGVRFETTQCLDSDKRRRLCVEIEPGTSSFYLDGGKKQFFVPKGF</sequence>
<organism evidence="3 4">
    <name type="scientific">Candidatus Rhodoblastus alkanivorans</name>
    <dbReference type="NCBI Taxonomy" id="2954117"/>
    <lineage>
        <taxon>Bacteria</taxon>
        <taxon>Pseudomonadati</taxon>
        <taxon>Pseudomonadota</taxon>
        <taxon>Alphaproteobacteria</taxon>
        <taxon>Hyphomicrobiales</taxon>
        <taxon>Rhodoblastaceae</taxon>
        <taxon>Rhodoblastus</taxon>
    </lineage>
</organism>
<feature type="transmembrane region" description="Helical" evidence="2">
    <location>
        <begin position="146"/>
        <end position="170"/>
    </location>
</feature>
<reference evidence="3" key="1">
    <citation type="journal article" date="2022" name="ISME J.">
        <title>Identification of active gaseous-alkane degraders at natural gas seeps.</title>
        <authorList>
            <person name="Farhan Ul Haque M."/>
            <person name="Hernandez M."/>
            <person name="Crombie A.T."/>
            <person name="Murrell J.C."/>
        </authorList>
    </citation>
    <scope>NUCLEOTIDE SEQUENCE</scope>
    <source>
        <strain evidence="3">PC2</strain>
    </source>
</reference>
<proteinExistence type="predicted"/>
<evidence type="ECO:0000313" key="4">
    <source>
        <dbReference type="Proteomes" id="UP001139104"/>
    </source>
</evidence>
<gene>
    <name evidence="3" type="ORF">K2U94_20100</name>
</gene>
<feature type="coiled-coil region" evidence="1">
    <location>
        <begin position="168"/>
        <end position="202"/>
    </location>
</feature>
<protein>
    <submittedName>
        <fullName evidence="3">Uncharacterized protein</fullName>
    </submittedName>
</protein>
<keyword evidence="2" id="KW-1133">Transmembrane helix</keyword>
<name>A0ABS9ZBY5_9HYPH</name>
<keyword evidence="4" id="KW-1185">Reference proteome</keyword>
<accession>A0ABS9ZBY5</accession>
<comment type="caution">
    <text evidence="3">The sequence shown here is derived from an EMBL/GenBank/DDBJ whole genome shotgun (WGS) entry which is preliminary data.</text>
</comment>
<dbReference type="RefSeq" id="WP_243069057.1">
    <property type="nucleotide sequence ID" value="NZ_JAIVFK010000058.1"/>
</dbReference>
<evidence type="ECO:0000256" key="1">
    <source>
        <dbReference type="SAM" id="Coils"/>
    </source>
</evidence>
<evidence type="ECO:0000313" key="3">
    <source>
        <dbReference type="EMBL" id="MCI4685031.1"/>
    </source>
</evidence>
<keyword evidence="2" id="KW-0812">Transmembrane</keyword>
<feature type="coiled-coil region" evidence="1">
    <location>
        <begin position="15"/>
        <end position="49"/>
    </location>
</feature>
<keyword evidence="1" id="KW-0175">Coiled coil</keyword>
<dbReference type="EMBL" id="JAIVFP010000003">
    <property type="protein sequence ID" value="MCI4685031.1"/>
    <property type="molecule type" value="Genomic_DNA"/>
</dbReference>
<dbReference type="Proteomes" id="UP001139104">
    <property type="component" value="Unassembled WGS sequence"/>
</dbReference>